<gene>
    <name evidence="1" type="ORF">CFX0092_A3580</name>
</gene>
<protein>
    <submittedName>
        <fullName evidence="1">Uncharacterized protein</fullName>
    </submittedName>
</protein>
<reference evidence="1" key="1">
    <citation type="submission" date="2016-01" db="EMBL/GenBank/DDBJ databases">
        <authorList>
            <person name="Mcilroy J.S."/>
            <person name="Karst M S."/>
            <person name="Albertsen M."/>
        </authorList>
    </citation>
    <scope>NUCLEOTIDE SEQUENCE</scope>
    <source>
        <strain evidence="1">Cfx-K</strain>
    </source>
</reference>
<dbReference type="KEGG" id="pbf:CFX0092_A3580"/>
<proteinExistence type="predicted"/>
<dbReference type="EMBL" id="LN890655">
    <property type="protein sequence ID" value="CUS05458.2"/>
    <property type="molecule type" value="Genomic_DNA"/>
</dbReference>
<dbReference type="AntiFam" id="ANF00013">
    <property type="entry name" value="tRNA translation"/>
</dbReference>
<sequence>MSSACAACPRTERKAFDNQITQRPRRADTEGVVEGRVDAHPSRRYTIQCVGDRGVAQFGRALGLGPRGRRFESGRPDWFAAVV</sequence>
<evidence type="ECO:0000313" key="1">
    <source>
        <dbReference type="EMBL" id="CUS05458.2"/>
    </source>
</evidence>
<dbReference type="Proteomes" id="UP000215027">
    <property type="component" value="Chromosome I"/>
</dbReference>
<dbReference type="AlphaFoldDB" id="A0A160T7W7"/>
<name>A0A160T7W7_9CHLR</name>
<organism evidence="1 2">
    <name type="scientific">Candidatus Promineifilum breve</name>
    <dbReference type="NCBI Taxonomy" id="1806508"/>
    <lineage>
        <taxon>Bacteria</taxon>
        <taxon>Bacillati</taxon>
        <taxon>Chloroflexota</taxon>
        <taxon>Ardenticatenia</taxon>
        <taxon>Candidatus Promineifilales</taxon>
        <taxon>Candidatus Promineifilaceae</taxon>
        <taxon>Candidatus Promineifilum</taxon>
    </lineage>
</organism>
<keyword evidence="2" id="KW-1185">Reference proteome</keyword>
<evidence type="ECO:0000313" key="2">
    <source>
        <dbReference type="Proteomes" id="UP000215027"/>
    </source>
</evidence>
<accession>A0A160T7W7</accession>